<feature type="region of interest" description="Disordered" evidence="1">
    <location>
        <begin position="1"/>
        <end position="82"/>
    </location>
</feature>
<name>A0A1I8I650_9PLAT</name>
<feature type="transmembrane region" description="Helical" evidence="2">
    <location>
        <begin position="89"/>
        <end position="111"/>
    </location>
</feature>
<protein>
    <submittedName>
        <fullName evidence="4">Translation initiation factor IF-2</fullName>
    </submittedName>
</protein>
<keyword evidence="2" id="KW-0472">Membrane</keyword>
<accession>A0A1I8I650</accession>
<organism evidence="3 4">
    <name type="scientific">Macrostomum lignano</name>
    <dbReference type="NCBI Taxonomy" id="282301"/>
    <lineage>
        <taxon>Eukaryota</taxon>
        <taxon>Metazoa</taxon>
        <taxon>Spiralia</taxon>
        <taxon>Lophotrochozoa</taxon>
        <taxon>Platyhelminthes</taxon>
        <taxon>Rhabditophora</taxon>
        <taxon>Macrostomorpha</taxon>
        <taxon>Macrostomida</taxon>
        <taxon>Macrostomidae</taxon>
        <taxon>Macrostomum</taxon>
    </lineage>
</organism>
<reference evidence="4" key="1">
    <citation type="submission" date="2016-11" db="UniProtKB">
        <authorList>
            <consortium name="WormBaseParasite"/>
        </authorList>
    </citation>
    <scope>IDENTIFICATION</scope>
</reference>
<feature type="compositionally biased region" description="Basic and acidic residues" evidence="1">
    <location>
        <begin position="259"/>
        <end position="281"/>
    </location>
</feature>
<proteinExistence type="predicted"/>
<feature type="compositionally biased region" description="Gly residues" evidence="1">
    <location>
        <begin position="1"/>
        <end position="15"/>
    </location>
</feature>
<evidence type="ECO:0000256" key="1">
    <source>
        <dbReference type="SAM" id="MobiDB-lite"/>
    </source>
</evidence>
<evidence type="ECO:0000313" key="4">
    <source>
        <dbReference type="WBParaSite" id="maker-uti_cns_0010187-snap-gene-0.2-mRNA-1"/>
    </source>
</evidence>
<keyword evidence="2" id="KW-1133">Transmembrane helix</keyword>
<keyword evidence="3" id="KW-1185">Reference proteome</keyword>
<evidence type="ECO:0000256" key="2">
    <source>
        <dbReference type="SAM" id="Phobius"/>
    </source>
</evidence>
<keyword evidence="2" id="KW-0812">Transmembrane</keyword>
<dbReference type="WBParaSite" id="maker-uti_cns_0010187-snap-gene-0.2-mRNA-1">
    <property type="protein sequence ID" value="maker-uti_cns_0010187-snap-gene-0.2-mRNA-1"/>
    <property type="gene ID" value="maker-uti_cns_0010187-snap-gene-0.2"/>
</dbReference>
<sequence>MQSKTNGGGGGGSGDGNAATSHNTDRETRLSLGVELAPISPLELLNGGSSGKLGDGSDGDELLTPDPPTVVIDSEDSPPTAKQKRIARVVMAVAFVLLAMCVILVGVTLSMSDHIDDLVRKAQLKDKGDRQPQQHQQPRQPACLRLPVGERLDDEALRQAGVVHAGRARLAAQEAGAAQGRPGPAVLEIGREPEMAVTEVNEKPEMAVTEVNEEPEMAATEVNEEPEMAVTEVNEEPEMAVTEVNEKPELAVTEVNEKPEMAETEVKEEPEMAETEVKEEPEMAVTEVNEEPEMAVTEVNEEPEIAVTGAQMKLKRRGLHRQQEVAGEAHRFQRRVLKAADQMRLTLMKAPAPQPSYFSMQVSPFEMRLSTRTRQLVAPSLPRVLTQGSQELTTAISR</sequence>
<dbReference type="AlphaFoldDB" id="A0A1I8I650"/>
<feature type="region of interest" description="Disordered" evidence="1">
    <location>
        <begin position="259"/>
        <end position="287"/>
    </location>
</feature>
<dbReference type="Proteomes" id="UP000095280">
    <property type="component" value="Unplaced"/>
</dbReference>
<evidence type="ECO:0000313" key="3">
    <source>
        <dbReference type="Proteomes" id="UP000095280"/>
    </source>
</evidence>